<dbReference type="InterPro" id="IPR011460">
    <property type="entry name" value="Lcl_C"/>
</dbReference>
<gene>
    <name evidence="2" type="ordered locus">Sfum_1688</name>
</gene>
<proteinExistence type="predicted"/>
<reference evidence="2 3" key="1">
    <citation type="submission" date="2006-10" db="EMBL/GenBank/DDBJ databases">
        <title>Complete sequence of Syntrophobacter fumaroxidans MPOB.</title>
        <authorList>
            <consortium name="US DOE Joint Genome Institute"/>
            <person name="Copeland A."/>
            <person name="Lucas S."/>
            <person name="Lapidus A."/>
            <person name="Barry K."/>
            <person name="Detter J.C."/>
            <person name="Glavina del Rio T."/>
            <person name="Hammon N."/>
            <person name="Israni S."/>
            <person name="Pitluck S."/>
            <person name="Goltsman E.G."/>
            <person name="Martinez M."/>
            <person name="Schmutz J."/>
            <person name="Larimer F."/>
            <person name="Land M."/>
            <person name="Hauser L."/>
            <person name="Kyrpides N."/>
            <person name="Kim E."/>
            <person name="Boone D.R."/>
            <person name="Brockman F."/>
            <person name="Culley D."/>
            <person name="Ferry J."/>
            <person name="Gunsalus R."/>
            <person name="McInerney M.J."/>
            <person name="Morrison M."/>
            <person name="Plugge C."/>
            <person name="Rohlin L."/>
            <person name="Scholten J."/>
            <person name="Sieber J."/>
            <person name="Stams A.J.M."/>
            <person name="Worm P."/>
            <person name="Henstra A.M."/>
            <person name="Richardson P."/>
        </authorList>
    </citation>
    <scope>NUCLEOTIDE SEQUENCE [LARGE SCALE GENOMIC DNA]</scope>
    <source>
        <strain evidence="3">DSM 10017 / MPOB</strain>
    </source>
</reference>
<dbReference type="KEGG" id="sfu:Sfum_1688"/>
<dbReference type="EMBL" id="CP000478">
    <property type="protein sequence ID" value="ABK17375.1"/>
    <property type="molecule type" value="Genomic_DNA"/>
</dbReference>
<evidence type="ECO:0000313" key="2">
    <source>
        <dbReference type="EMBL" id="ABK17375.1"/>
    </source>
</evidence>
<name>A0LIX3_SYNFM</name>
<dbReference type="STRING" id="335543.Sfum_1688"/>
<dbReference type="Pfam" id="PF07603">
    <property type="entry name" value="Lcl_C"/>
    <property type="match status" value="1"/>
</dbReference>
<evidence type="ECO:0000259" key="1">
    <source>
        <dbReference type="Pfam" id="PF07603"/>
    </source>
</evidence>
<dbReference type="eggNOG" id="COG0515">
    <property type="taxonomic scope" value="Bacteria"/>
</dbReference>
<dbReference type="AlphaFoldDB" id="A0LIX3"/>
<keyword evidence="3" id="KW-1185">Reference proteome</keyword>
<dbReference type="InParanoid" id="A0LIX3"/>
<feature type="domain" description="Lcl C-terminal" evidence="1">
    <location>
        <begin position="12"/>
        <end position="125"/>
    </location>
</feature>
<evidence type="ECO:0000313" key="3">
    <source>
        <dbReference type="Proteomes" id="UP000001784"/>
    </source>
</evidence>
<dbReference type="HOGENOM" id="CLU_1937094_0_0_7"/>
<dbReference type="Proteomes" id="UP000001784">
    <property type="component" value="Chromosome"/>
</dbReference>
<organism evidence="2 3">
    <name type="scientific">Syntrophobacter fumaroxidans (strain DSM 10017 / MPOB)</name>
    <dbReference type="NCBI Taxonomy" id="335543"/>
    <lineage>
        <taxon>Bacteria</taxon>
        <taxon>Pseudomonadati</taxon>
        <taxon>Thermodesulfobacteriota</taxon>
        <taxon>Syntrophobacteria</taxon>
        <taxon>Syntrophobacterales</taxon>
        <taxon>Syntrophobacteraceae</taxon>
        <taxon>Syntrophobacter</taxon>
    </lineage>
</organism>
<accession>A0LIX3</accession>
<dbReference type="RefSeq" id="WP_011698545.1">
    <property type="nucleotide sequence ID" value="NC_008554.1"/>
</dbReference>
<dbReference type="OrthoDB" id="5510735at2"/>
<sequence length="130" mass="14970">MADRFELVDKMAVLDRETGLMWQREASAERMPWGDGAACIARLNTSGYAGFSDWRFPTRDELAGLILAEEDRQSGLYIDPLFGTQRNCWTSTQSEHHKACYVDFYYGDVYLIEENYANHFVRAVRTQRAG</sequence>
<protein>
    <recommendedName>
        <fullName evidence="1">Lcl C-terminal domain-containing protein</fullName>
    </recommendedName>
</protein>